<proteinExistence type="predicted"/>
<dbReference type="InterPro" id="IPR025712">
    <property type="entry name" value="Nup54_alpha-helical_dom"/>
</dbReference>
<dbReference type="InterPro" id="IPR024864">
    <property type="entry name" value="Nup54/Nup57/Nup44"/>
</dbReference>
<feature type="compositionally biased region" description="Polar residues" evidence="4">
    <location>
        <begin position="240"/>
        <end position="249"/>
    </location>
</feature>
<gene>
    <name evidence="6" type="ORF">ECPE_LOCUS10086</name>
</gene>
<sequence>MQSQLCACKLSAEVRPSSNQLTAYFENPPAGIDKLIWQQAQADNPHPDCTIPVPLVGFAELKRRKQEQVAFSQQQSAILKQIGEVVQQMKTGQLAISQKLTQLKRKQIEISHRILNVLRRQEVHRRAGFAIRVEEESLRCGLERIWSEITSPRGLRIRFQDSRAALNASTESMSVTEKENVAGLGAADRVTADPRYNWNLDADAWAELKEYLSQRQSGIREIQHLISEMSGTLKIMEDGPTSSAQSGNKLSAKPLSRATPNKVSFALNTRAR</sequence>
<evidence type="ECO:0000256" key="3">
    <source>
        <dbReference type="ARBA" id="ARBA00023242"/>
    </source>
</evidence>
<evidence type="ECO:0000259" key="5">
    <source>
        <dbReference type="Pfam" id="PF13874"/>
    </source>
</evidence>
<evidence type="ECO:0000256" key="4">
    <source>
        <dbReference type="SAM" id="MobiDB-lite"/>
    </source>
</evidence>
<dbReference type="EMBL" id="UZAN01048457">
    <property type="protein sequence ID" value="VDP86459.1"/>
    <property type="molecule type" value="Genomic_DNA"/>
</dbReference>
<comment type="subcellular location">
    <subcellularLocation>
        <location evidence="1">Nucleus</location>
    </subcellularLocation>
</comment>
<keyword evidence="2" id="KW-0813">Transport</keyword>
<dbReference type="PANTHER" id="PTHR13000">
    <property type="entry name" value="NUCLEOPORIN P54"/>
    <property type="match status" value="1"/>
</dbReference>
<evidence type="ECO:0000256" key="2">
    <source>
        <dbReference type="ARBA" id="ARBA00022448"/>
    </source>
</evidence>
<organism evidence="6 7">
    <name type="scientific">Echinostoma caproni</name>
    <dbReference type="NCBI Taxonomy" id="27848"/>
    <lineage>
        <taxon>Eukaryota</taxon>
        <taxon>Metazoa</taxon>
        <taxon>Spiralia</taxon>
        <taxon>Lophotrochozoa</taxon>
        <taxon>Platyhelminthes</taxon>
        <taxon>Trematoda</taxon>
        <taxon>Digenea</taxon>
        <taxon>Plagiorchiida</taxon>
        <taxon>Echinostomata</taxon>
        <taxon>Echinostomatoidea</taxon>
        <taxon>Echinostomatidae</taxon>
        <taxon>Echinostoma</taxon>
    </lineage>
</organism>
<accession>A0A3P8KYG1</accession>
<keyword evidence="7" id="KW-1185">Reference proteome</keyword>
<dbReference type="Proteomes" id="UP000272942">
    <property type="component" value="Unassembled WGS sequence"/>
</dbReference>
<name>A0A3P8KYG1_9TREM</name>
<dbReference type="GO" id="GO:0036228">
    <property type="term" value="P:protein localization to nuclear inner membrane"/>
    <property type="evidence" value="ECO:0007669"/>
    <property type="project" value="TreeGrafter"/>
</dbReference>
<dbReference type="GO" id="GO:0044613">
    <property type="term" value="C:nuclear pore central transport channel"/>
    <property type="evidence" value="ECO:0007669"/>
    <property type="project" value="TreeGrafter"/>
</dbReference>
<evidence type="ECO:0000256" key="1">
    <source>
        <dbReference type="ARBA" id="ARBA00004123"/>
    </source>
</evidence>
<reference evidence="6 7" key="1">
    <citation type="submission" date="2018-11" db="EMBL/GenBank/DDBJ databases">
        <authorList>
            <consortium name="Pathogen Informatics"/>
        </authorList>
    </citation>
    <scope>NUCLEOTIDE SEQUENCE [LARGE SCALE GENOMIC DNA]</scope>
    <source>
        <strain evidence="6 7">Egypt</strain>
    </source>
</reference>
<dbReference type="Pfam" id="PF13874">
    <property type="entry name" value="Nup54"/>
    <property type="match status" value="1"/>
</dbReference>
<dbReference type="AlphaFoldDB" id="A0A3P8KYG1"/>
<dbReference type="Gene3D" id="1.20.5.490">
    <property type="entry name" value="Single helix bin"/>
    <property type="match status" value="1"/>
</dbReference>
<feature type="region of interest" description="Disordered" evidence="4">
    <location>
        <begin position="236"/>
        <end position="272"/>
    </location>
</feature>
<keyword evidence="3" id="KW-0539">Nucleus</keyword>
<evidence type="ECO:0000313" key="7">
    <source>
        <dbReference type="Proteomes" id="UP000272942"/>
    </source>
</evidence>
<dbReference type="PANTHER" id="PTHR13000:SF0">
    <property type="entry name" value="NUCLEOPORIN P54"/>
    <property type="match status" value="1"/>
</dbReference>
<dbReference type="GO" id="GO:0017056">
    <property type="term" value="F:structural constituent of nuclear pore"/>
    <property type="evidence" value="ECO:0007669"/>
    <property type="project" value="TreeGrafter"/>
</dbReference>
<feature type="domain" description="Nucleoporin Nup54 alpha-helical" evidence="5">
    <location>
        <begin position="28"/>
        <end position="161"/>
    </location>
</feature>
<protein>
    <recommendedName>
        <fullName evidence="5">Nucleoporin Nup54 alpha-helical domain-containing protein</fullName>
    </recommendedName>
</protein>
<evidence type="ECO:0000313" key="6">
    <source>
        <dbReference type="EMBL" id="VDP86459.1"/>
    </source>
</evidence>
<dbReference type="GO" id="GO:0006607">
    <property type="term" value="P:NLS-bearing protein import into nucleus"/>
    <property type="evidence" value="ECO:0007669"/>
    <property type="project" value="TreeGrafter"/>
</dbReference>
<dbReference type="GO" id="GO:0006999">
    <property type="term" value="P:nuclear pore organization"/>
    <property type="evidence" value="ECO:0007669"/>
    <property type="project" value="TreeGrafter"/>
</dbReference>
<dbReference type="OrthoDB" id="6162375at2759"/>